<gene>
    <name evidence="2" type="ORF">FB45DRAFT_865103</name>
</gene>
<comment type="caution">
    <text evidence="2">The sequence shown here is derived from an EMBL/GenBank/DDBJ whole genome shotgun (WGS) entry which is preliminary data.</text>
</comment>
<organism evidence="2 3">
    <name type="scientific">Roridomyces roridus</name>
    <dbReference type="NCBI Taxonomy" id="1738132"/>
    <lineage>
        <taxon>Eukaryota</taxon>
        <taxon>Fungi</taxon>
        <taxon>Dikarya</taxon>
        <taxon>Basidiomycota</taxon>
        <taxon>Agaricomycotina</taxon>
        <taxon>Agaricomycetes</taxon>
        <taxon>Agaricomycetidae</taxon>
        <taxon>Agaricales</taxon>
        <taxon>Marasmiineae</taxon>
        <taxon>Mycenaceae</taxon>
        <taxon>Roridomyces</taxon>
    </lineage>
</organism>
<protein>
    <submittedName>
        <fullName evidence="2">Uncharacterized protein</fullName>
    </submittedName>
</protein>
<feature type="region of interest" description="Disordered" evidence="1">
    <location>
        <begin position="283"/>
        <end position="316"/>
    </location>
</feature>
<feature type="compositionally biased region" description="Low complexity" evidence="1">
    <location>
        <begin position="288"/>
        <end position="309"/>
    </location>
</feature>
<dbReference type="Proteomes" id="UP001221142">
    <property type="component" value="Unassembled WGS sequence"/>
</dbReference>
<evidence type="ECO:0000256" key="1">
    <source>
        <dbReference type="SAM" id="MobiDB-lite"/>
    </source>
</evidence>
<sequence length="316" mass="35429">MSEDNRRRAEPTTADFLVNPQRSSSFCVSGEDLQSGLAYDITGALSSGSLEALDFRQFFDVPSESPSIRQHAVYCCYRSEESALGVIAWLEGNSSPPLDLIRTWSALYDLAHTFQQPRDTPKLDYAYISHPEYLQSPDLLSVLCIWTVLSTLGKFQSIHLVLDLLALEWDVLLPLTKAPETDVPVNLKAIQEFLLDPAKSDAELFNMLKDLDLARGCSVFKQESEQDHLYEHKYGLLCPRLFIMHMILEWIRKAPAPPPELLRSWEQQKNAVEECYARLREMNIDNESSGADSDSGTDSQAVSGSVSEGSDSDESD</sequence>
<reference evidence="2" key="1">
    <citation type="submission" date="2023-03" db="EMBL/GenBank/DDBJ databases">
        <title>Massive genome expansion in bonnet fungi (Mycena s.s.) driven by repeated elements and novel gene families across ecological guilds.</title>
        <authorList>
            <consortium name="Lawrence Berkeley National Laboratory"/>
            <person name="Harder C.B."/>
            <person name="Miyauchi S."/>
            <person name="Viragh M."/>
            <person name="Kuo A."/>
            <person name="Thoen E."/>
            <person name="Andreopoulos B."/>
            <person name="Lu D."/>
            <person name="Skrede I."/>
            <person name="Drula E."/>
            <person name="Henrissat B."/>
            <person name="Morin E."/>
            <person name="Kohler A."/>
            <person name="Barry K."/>
            <person name="LaButti K."/>
            <person name="Morin E."/>
            <person name="Salamov A."/>
            <person name="Lipzen A."/>
            <person name="Mereny Z."/>
            <person name="Hegedus B."/>
            <person name="Baldrian P."/>
            <person name="Stursova M."/>
            <person name="Weitz H."/>
            <person name="Taylor A."/>
            <person name="Grigoriev I.V."/>
            <person name="Nagy L.G."/>
            <person name="Martin F."/>
            <person name="Kauserud H."/>
        </authorList>
    </citation>
    <scope>NUCLEOTIDE SEQUENCE</scope>
    <source>
        <strain evidence="2">9284</strain>
    </source>
</reference>
<evidence type="ECO:0000313" key="2">
    <source>
        <dbReference type="EMBL" id="KAJ7634347.1"/>
    </source>
</evidence>
<dbReference type="AlphaFoldDB" id="A0AAD7BYM5"/>
<evidence type="ECO:0000313" key="3">
    <source>
        <dbReference type="Proteomes" id="UP001221142"/>
    </source>
</evidence>
<proteinExistence type="predicted"/>
<dbReference type="EMBL" id="JARKIF010000007">
    <property type="protein sequence ID" value="KAJ7634347.1"/>
    <property type="molecule type" value="Genomic_DNA"/>
</dbReference>
<accession>A0AAD7BYM5</accession>
<keyword evidence="3" id="KW-1185">Reference proteome</keyword>
<name>A0AAD7BYM5_9AGAR</name>